<dbReference type="PANTHER" id="PTHR37423">
    <property type="entry name" value="SOLUBLE LYTIC MUREIN TRANSGLYCOSYLASE-RELATED"/>
    <property type="match status" value="1"/>
</dbReference>
<dbReference type="InterPro" id="IPR008258">
    <property type="entry name" value="Transglycosylase_SLT_dom_1"/>
</dbReference>
<proteinExistence type="inferred from homology"/>
<dbReference type="InterPro" id="IPR018392">
    <property type="entry name" value="LysM"/>
</dbReference>
<name>A0AAW5N6Q4_9BACT</name>
<dbReference type="GO" id="GO:0000270">
    <property type="term" value="P:peptidoglycan metabolic process"/>
    <property type="evidence" value="ECO:0007669"/>
    <property type="project" value="InterPro"/>
</dbReference>
<dbReference type="Gene3D" id="3.10.350.10">
    <property type="entry name" value="LysM domain"/>
    <property type="match status" value="1"/>
</dbReference>
<dbReference type="GeneID" id="82443680"/>
<dbReference type="InterPro" id="IPR023346">
    <property type="entry name" value="Lysozyme-like_dom_sf"/>
</dbReference>
<evidence type="ECO:0000256" key="2">
    <source>
        <dbReference type="SAM" id="SignalP"/>
    </source>
</evidence>
<dbReference type="CDD" id="cd16894">
    <property type="entry name" value="MltD-like"/>
    <property type="match status" value="1"/>
</dbReference>
<dbReference type="InterPro" id="IPR036779">
    <property type="entry name" value="LysM_dom_sf"/>
</dbReference>
<dbReference type="PROSITE" id="PS00922">
    <property type="entry name" value="TRANSGLYCOSYLASE"/>
    <property type="match status" value="1"/>
</dbReference>
<evidence type="ECO:0000313" key="5">
    <source>
        <dbReference type="Proteomes" id="UP001204579"/>
    </source>
</evidence>
<dbReference type="InterPro" id="IPR000189">
    <property type="entry name" value="Transglyc_AS"/>
</dbReference>
<dbReference type="AlphaFoldDB" id="A0AAW5N6Q4"/>
<dbReference type="Proteomes" id="UP001204579">
    <property type="component" value="Unassembled WGS sequence"/>
</dbReference>
<accession>A0AAW5N6Q4</accession>
<dbReference type="Pfam" id="PF01464">
    <property type="entry name" value="SLT"/>
    <property type="match status" value="1"/>
</dbReference>
<reference evidence="4 5" key="1">
    <citation type="submission" date="2022-08" db="EMBL/GenBank/DDBJ databases">
        <authorList>
            <person name="Zeman M."/>
            <person name="Kubasova T."/>
        </authorList>
    </citation>
    <scope>NUCLEOTIDE SEQUENCE [LARGE SCALE GENOMIC DNA]</scope>
    <source>
        <strain evidence="4 5">ET62</strain>
    </source>
</reference>
<dbReference type="PROSITE" id="PS51782">
    <property type="entry name" value="LYSM"/>
    <property type="match status" value="1"/>
</dbReference>
<protein>
    <submittedName>
        <fullName evidence="4">Transglycosylase SLT domain-containing protein</fullName>
    </submittedName>
</protein>
<evidence type="ECO:0000259" key="3">
    <source>
        <dbReference type="PROSITE" id="PS51782"/>
    </source>
</evidence>
<dbReference type="EMBL" id="JANRHJ010000010">
    <property type="protein sequence ID" value="MCR8874286.1"/>
    <property type="molecule type" value="Genomic_DNA"/>
</dbReference>
<evidence type="ECO:0000256" key="1">
    <source>
        <dbReference type="ARBA" id="ARBA00007734"/>
    </source>
</evidence>
<feature type="signal peptide" evidence="2">
    <location>
        <begin position="1"/>
        <end position="19"/>
    </location>
</feature>
<dbReference type="PANTHER" id="PTHR37423:SF2">
    <property type="entry name" value="MEMBRANE-BOUND LYTIC MUREIN TRANSGLYCOSYLASE C"/>
    <property type="match status" value="1"/>
</dbReference>
<dbReference type="GO" id="GO:0016020">
    <property type="term" value="C:membrane"/>
    <property type="evidence" value="ECO:0007669"/>
    <property type="project" value="InterPro"/>
</dbReference>
<dbReference type="SUPFAM" id="SSF54106">
    <property type="entry name" value="LysM domain"/>
    <property type="match status" value="1"/>
</dbReference>
<feature type="chain" id="PRO_5043947119" evidence="2">
    <location>
        <begin position="20"/>
        <end position="422"/>
    </location>
</feature>
<keyword evidence="2" id="KW-0732">Signal</keyword>
<dbReference type="Gene3D" id="1.10.530.10">
    <property type="match status" value="1"/>
</dbReference>
<dbReference type="GO" id="GO:0008933">
    <property type="term" value="F:peptidoglycan lytic transglycosylase activity"/>
    <property type="evidence" value="ECO:0007669"/>
    <property type="project" value="InterPro"/>
</dbReference>
<sequence>MKKLVISLLTFISASTLCAQQNEKSITVRTETGEEEIIDLPAGMLSETDSLYLDWISKHYINPAENCTMTQDNPEVSDSAYIARLQRIPAIIEMPYNDIVRKFIDMYAIRLRQKVAFMLSANNFYMPIFEEALDLNDLPLELKYLPVIESALNPIATSRQGAVGLWQFMLRTGQLYGLTVNSLVDERRDPIKSTYAAARYLKDLYEIYHDWNLVLAAYNCGPGTINKAIRRAGGETDFWKIYNYLPSETRGYVPAFIAANYIMNYYCEHNISPLEMRLPEGTDTIHITRNLNLNQVADVCKINIDELRSLNPEFKKDIIPLSTEPYALRLPNSIISRFLENEDSIYNYKPEIYQTRRVTVKAETQSTSAKKGKSGKAVYYRIRQGDTLGGIAAKYGVSVSQLRRLNGLRGNNIRAGKSLRIR</sequence>
<feature type="domain" description="LysM" evidence="3">
    <location>
        <begin position="378"/>
        <end position="421"/>
    </location>
</feature>
<dbReference type="RefSeq" id="WP_018711247.1">
    <property type="nucleotide sequence ID" value="NZ_CALULB010000019.1"/>
</dbReference>
<keyword evidence="5" id="KW-1185">Reference proteome</keyword>
<evidence type="ECO:0000313" key="4">
    <source>
        <dbReference type="EMBL" id="MCR8874286.1"/>
    </source>
</evidence>
<comment type="caution">
    <text evidence="4">The sequence shown here is derived from an EMBL/GenBank/DDBJ whole genome shotgun (WGS) entry which is preliminary data.</text>
</comment>
<dbReference type="SMART" id="SM00257">
    <property type="entry name" value="LysM"/>
    <property type="match status" value="1"/>
</dbReference>
<gene>
    <name evidence="4" type="ORF">NW209_09720</name>
</gene>
<dbReference type="CDD" id="cd00118">
    <property type="entry name" value="LysM"/>
    <property type="match status" value="1"/>
</dbReference>
<comment type="similarity">
    <text evidence="1">Belongs to the transglycosylase Slt family.</text>
</comment>
<dbReference type="Pfam" id="PF01476">
    <property type="entry name" value="LysM"/>
    <property type="match status" value="1"/>
</dbReference>
<dbReference type="SUPFAM" id="SSF53955">
    <property type="entry name" value="Lysozyme-like"/>
    <property type="match status" value="1"/>
</dbReference>
<organism evidence="4 5">
    <name type="scientific">Phocaeicola barnesiae</name>
    <dbReference type="NCBI Taxonomy" id="376804"/>
    <lineage>
        <taxon>Bacteria</taxon>
        <taxon>Pseudomonadati</taxon>
        <taxon>Bacteroidota</taxon>
        <taxon>Bacteroidia</taxon>
        <taxon>Bacteroidales</taxon>
        <taxon>Bacteroidaceae</taxon>
        <taxon>Phocaeicola</taxon>
    </lineage>
</organism>